<keyword evidence="2" id="KW-1015">Disulfide bond</keyword>
<dbReference type="EMBL" id="MU006221">
    <property type="protein sequence ID" value="KAF2829555.1"/>
    <property type="molecule type" value="Genomic_DNA"/>
</dbReference>
<gene>
    <name evidence="4" type="ORF">CC86DRAFT_269684</name>
</gene>
<dbReference type="GO" id="GO:0008061">
    <property type="term" value="F:chitin binding"/>
    <property type="evidence" value="ECO:0007669"/>
    <property type="project" value="UniProtKB-UniRule"/>
</dbReference>
<dbReference type="PROSITE" id="PS50941">
    <property type="entry name" value="CHIT_BIND_I_2"/>
    <property type="match status" value="1"/>
</dbReference>
<feature type="non-terminal residue" evidence="4">
    <location>
        <position position="1"/>
    </location>
</feature>
<feature type="domain" description="Chitin-binding type-1" evidence="3">
    <location>
        <begin position="4"/>
        <end position="50"/>
    </location>
</feature>
<reference evidence="4" key="1">
    <citation type="journal article" date="2020" name="Stud. Mycol.">
        <title>101 Dothideomycetes genomes: a test case for predicting lifestyles and emergence of pathogens.</title>
        <authorList>
            <person name="Haridas S."/>
            <person name="Albert R."/>
            <person name="Binder M."/>
            <person name="Bloem J."/>
            <person name="Labutti K."/>
            <person name="Salamov A."/>
            <person name="Andreopoulos B."/>
            <person name="Baker S."/>
            <person name="Barry K."/>
            <person name="Bills G."/>
            <person name="Bluhm B."/>
            <person name="Cannon C."/>
            <person name="Castanera R."/>
            <person name="Culley D."/>
            <person name="Daum C."/>
            <person name="Ezra D."/>
            <person name="Gonzalez J."/>
            <person name="Henrissat B."/>
            <person name="Kuo A."/>
            <person name="Liang C."/>
            <person name="Lipzen A."/>
            <person name="Lutzoni F."/>
            <person name="Magnuson J."/>
            <person name="Mondo S."/>
            <person name="Nolan M."/>
            <person name="Ohm R."/>
            <person name="Pangilinan J."/>
            <person name="Park H.-J."/>
            <person name="Ramirez L."/>
            <person name="Alfaro M."/>
            <person name="Sun H."/>
            <person name="Tritt A."/>
            <person name="Yoshinaga Y."/>
            <person name="Zwiers L.-H."/>
            <person name="Turgeon B."/>
            <person name="Goodwin S."/>
            <person name="Spatafora J."/>
            <person name="Crous P."/>
            <person name="Grigoriev I."/>
        </authorList>
    </citation>
    <scope>NUCLEOTIDE SEQUENCE</scope>
    <source>
        <strain evidence="4">CBS 113818</strain>
    </source>
</reference>
<feature type="non-terminal residue" evidence="4">
    <location>
        <position position="50"/>
    </location>
</feature>
<sequence length="50" mass="5262">VSRNARCGVDGKGQTCRGSRYGNCCSQYSYCGSTTDYCGKGCQGSFGDCN</sequence>
<dbReference type="OrthoDB" id="5985073at2759"/>
<evidence type="ECO:0000256" key="2">
    <source>
        <dbReference type="PROSITE-ProRule" id="PRU00261"/>
    </source>
</evidence>
<dbReference type="Proteomes" id="UP000799424">
    <property type="component" value="Unassembled WGS sequence"/>
</dbReference>
<dbReference type="SMART" id="SM00270">
    <property type="entry name" value="ChtBD1"/>
    <property type="match status" value="1"/>
</dbReference>
<dbReference type="InterPro" id="IPR036861">
    <property type="entry name" value="Endochitinase-like_sf"/>
</dbReference>
<evidence type="ECO:0000313" key="4">
    <source>
        <dbReference type="EMBL" id="KAF2829555.1"/>
    </source>
</evidence>
<dbReference type="InterPro" id="IPR001002">
    <property type="entry name" value="Chitin-bd_1"/>
</dbReference>
<keyword evidence="1 2" id="KW-0147">Chitin-binding</keyword>
<organism evidence="4 5">
    <name type="scientific">Ophiobolus disseminans</name>
    <dbReference type="NCBI Taxonomy" id="1469910"/>
    <lineage>
        <taxon>Eukaryota</taxon>
        <taxon>Fungi</taxon>
        <taxon>Dikarya</taxon>
        <taxon>Ascomycota</taxon>
        <taxon>Pezizomycotina</taxon>
        <taxon>Dothideomycetes</taxon>
        <taxon>Pleosporomycetidae</taxon>
        <taxon>Pleosporales</taxon>
        <taxon>Pleosporineae</taxon>
        <taxon>Phaeosphaeriaceae</taxon>
        <taxon>Ophiobolus</taxon>
    </lineage>
</organism>
<comment type="caution">
    <text evidence="2">Lacks conserved residue(s) required for the propagation of feature annotation.</text>
</comment>
<keyword evidence="5" id="KW-1185">Reference proteome</keyword>
<proteinExistence type="predicted"/>
<feature type="disulfide bond" evidence="2">
    <location>
        <begin position="24"/>
        <end position="38"/>
    </location>
</feature>
<dbReference type="AlphaFoldDB" id="A0A6A7AAA8"/>
<dbReference type="Pfam" id="PF00187">
    <property type="entry name" value="Chitin_bind_1"/>
    <property type="match status" value="1"/>
</dbReference>
<evidence type="ECO:0000313" key="5">
    <source>
        <dbReference type="Proteomes" id="UP000799424"/>
    </source>
</evidence>
<accession>A0A6A7AAA8</accession>
<dbReference type="SUPFAM" id="SSF57016">
    <property type="entry name" value="Plant lectins/antimicrobial peptides"/>
    <property type="match status" value="1"/>
</dbReference>
<name>A0A6A7AAA8_9PLEO</name>
<protein>
    <recommendedName>
        <fullName evidence="3">Chitin-binding type-1 domain-containing protein</fullName>
    </recommendedName>
</protein>
<evidence type="ECO:0000259" key="3">
    <source>
        <dbReference type="PROSITE" id="PS50941"/>
    </source>
</evidence>
<dbReference type="Gene3D" id="3.30.60.10">
    <property type="entry name" value="Endochitinase-like"/>
    <property type="match status" value="1"/>
</dbReference>
<evidence type="ECO:0000256" key="1">
    <source>
        <dbReference type="ARBA" id="ARBA00022669"/>
    </source>
</evidence>